<name>A0A372KMG0_9STRE</name>
<dbReference type="OrthoDB" id="9798761at2"/>
<dbReference type="Gene3D" id="3.40.1350.10">
    <property type="match status" value="1"/>
</dbReference>
<reference evidence="4" key="3">
    <citation type="submission" date="2018-08" db="EMBL/GenBank/DDBJ databases">
        <title>Streptococcus chenjunshii sp. nov., isolated from stools sample of the Tibetan antelope in the Qinghai-Tibet plateau, China.</title>
        <authorList>
            <person name="Tian Z."/>
        </authorList>
    </citation>
    <scope>NUCLEOTIDE SEQUENCE [LARGE SCALE GENOMIC DNA]</scope>
    <source>
        <strain evidence="4">Z15</strain>
    </source>
</reference>
<evidence type="ECO:0000313" key="1">
    <source>
        <dbReference type="EMBL" id="AXQ78166.1"/>
    </source>
</evidence>
<accession>A0A346NAX1</accession>
<evidence type="ECO:0000313" key="5">
    <source>
        <dbReference type="Proteomes" id="UP000262901"/>
    </source>
</evidence>
<reference evidence="3 5" key="2">
    <citation type="submission" date="2018-08" db="EMBL/GenBank/DDBJ databases">
        <title>Draft genome of Streptococcus sp. nov. Z1.</title>
        <authorList>
            <person name="Tian Z."/>
        </authorList>
    </citation>
    <scope>NUCLEOTIDE SEQUENCE [LARGE SCALE GENOMIC DNA]</scope>
    <source>
        <strain evidence="3">Z1</strain>
        <strain evidence="5">Z1(2018)</strain>
    </source>
</reference>
<dbReference type="GO" id="GO:0003676">
    <property type="term" value="F:nucleic acid binding"/>
    <property type="evidence" value="ECO:0007669"/>
    <property type="project" value="InterPro"/>
</dbReference>
<gene>
    <name evidence="1" type="ORF">DDV21_003270</name>
    <name evidence="2" type="ORF">DDV22_07320</name>
    <name evidence="3" type="ORF">DDV23_04500</name>
</gene>
<dbReference type="InterPro" id="IPR011856">
    <property type="entry name" value="tRNA_endonuc-like_dom_sf"/>
</dbReference>
<dbReference type="Proteomes" id="UP000246115">
    <property type="component" value="Chromosome"/>
</dbReference>
<dbReference type="KEGG" id="schj:DDV21_003270"/>
<protein>
    <submittedName>
        <fullName evidence="3">Uncharacterized protein</fullName>
    </submittedName>
</protein>
<dbReference type="AlphaFoldDB" id="A0A372KMG0"/>
<evidence type="ECO:0000313" key="2">
    <source>
        <dbReference type="EMBL" id="RFU50689.1"/>
    </source>
</evidence>
<dbReference type="EMBL" id="CP031733">
    <property type="protein sequence ID" value="AXQ78166.1"/>
    <property type="molecule type" value="Genomic_DNA"/>
</dbReference>
<sequence length="302" mass="34855">MSLFKLTNGKLGSLIEKTFKLEKELQQLFESNLEELSGLEFVTTEFSIQNQRLDTLAFDEESNSFVIIEYKRSTNYSVLDQGVSYLNTLLKYKADFILEYQEKTGKLLRKNAVDWSQSKVVFVSPNFTSFQKQAVDFKDLNIELWEVKRFENNLLLINGINKSKNAPSIKTSVSEDNSELALVTKELKTYSEEDLLANKSDDMVELYEAYKQAIFQLIPDGNLVATKLYMAFKQNKRNIVDIEIQNKQLKLFLNAKFGEIEDPKQLARNVSTIGHYGNGDYEIKITDTQHLEYIMSLLKQVL</sequence>
<evidence type="ECO:0000313" key="4">
    <source>
        <dbReference type="Proteomes" id="UP000246115"/>
    </source>
</evidence>
<reference evidence="2 6" key="1">
    <citation type="submission" date="2018-08" db="EMBL/GenBank/DDBJ databases">
        <title>Draft genome of Streptococcus sp .nov. Z2.</title>
        <authorList>
            <person name="Tian Z."/>
        </authorList>
    </citation>
    <scope>NUCLEOTIDE SEQUENCE [LARGE SCALE GENOMIC DNA]</scope>
    <source>
        <strain evidence="2 6">Z2</strain>
    </source>
</reference>
<evidence type="ECO:0000313" key="6">
    <source>
        <dbReference type="Proteomes" id="UP000264056"/>
    </source>
</evidence>
<evidence type="ECO:0000313" key="3">
    <source>
        <dbReference type="EMBL" id="RFU53461.1"/>
    </source>
</evidence>
<dbReference type="EMBL" id="QVQY01000019">
    <property type="protein sequence ID" value="RFU50689.1"/>
    <property type="molecule type" value="Genomic_DNA"/>
</dbReference>
<accession>A0A372KMG0</accession>
<dbReference type="Proteomes" id="UP000264056">
    <property type="component" value="Unassembled WGS sequence"/>
</dbReference>
<organism evidence="3 5">
    <name type="scientific">Streptococcus chenjunshii</name>
    <dbReference type="NCBI Taxonomy" id="2173853"/>
    <lineage>
        <taxon>Bacteria</taxon>
        <taxon>Bacillati</taxon>
        <taxon>Bacillota</taxon>
        <taxon>Bacilli</taxon>
        <taxon>Lactobacillales</taxon>
        <taxon>Streptococcaceae</taxon>
        <taxon>Streptococcus</taxon>
    </lineage>
</organism>
<proteinExistence type="predicted"/>
<dbReference type="Proteomes" id="UP000262901">
    <property type="component" value="Unassembled WGS sequence"/>
</dbReference>
<dbReference type="RefSeq" id="WP_116877916.1">
    <property type="nucleotide sequence ID" value="NZ_CP031733.1"/>
</dbReference>
<keyword evidence="6" id="KW-1185">Reference proteome</keyword>
<dbReference type="EMBL" id="QVQZ01000007">
    <property type="protein sequence ID" value="RFU53461.1"/>
    <property type="molecule type" value="Genomic_DNA"/>
</dbReference>
<reference evidence="1" key="4">
    <citation type="journal article" date="2019" name="Int. J. Syst. Evol. Microbiol.">
        <title>Streptococcus chenjunshii sp. nov. isolated from feces of Tibetan antelopes.</title>
        <authorList>
            <person name="Tian Z."/>
            <person name="Lu S."/>
            <person name="Jin D."/>
            <person name="Yang J."/>
            <person name="Pu J."/>
            <person name="Lai X.H."/>
            <person name="Bai X.N."/>
            <person name="Wu X.M."/>
            <person name="Li J."/>
            <person name="Wang S."/>
            <person name="Xu J."/>
        </authorList>
    </citation>
    <scope>NUCLEOTIDE SEQUENCE</scope>
    <source>
        <strain evidence="1">Z15</strain>
    </source>
</reference>